<sequence length="143" mass="16252">MKSKCMHSFEKGKMTIYDRYKLTNNNAIQLIGLLEENLNRYTKRSCAVSAALQAPAGARYHGNGAGAWGILNQNHLYGKCIFKPVDTLTHLVKISKFKNFLQVFTTMCEKQFRRLQKYSIDESGSENLCDCFVQMSKAKPKST</sequence>
<dbReference type="AlphaFoldDB" id="A0A915J9Z5"/>
<dbReference type="Proteomes" id="UP000887565">
    <property type="component" value="Unplaced"/>
</dbReference>
<reference evidence="2" key="1">
    <citation type="submission" date="2022-11" db="UniProtKB">
        <authorList>
            <consortium name="WormBaseParasite"/>
        </authorList>
    </citation>
    <scope>IDENTIFICATION</scope>
</reference>
<accession>A0A915J9Z5</accession>
<proteinExistence type="predicted"/>
<name>A0A915J9Z5_ROMCU</name>
<protein>
    <submittedName>
        <fullName evidence="2">Uncharacterized protein</fullName>
    </submittedName>
</protein>
<organism evidence="1 2">
    <name type="scientific">Romanomermis culicivorax</name>
    <name type="common">Nematode worm</name>
    <dbReference type="NCBI Taxonomy" id="13658"/>
    <lineage>
        <taxon>Eukaryota</taxon>
        <taxon>Metazoa</taxon>
        <taxon>Ecdysozoa</taxon>
        <taxon>Nematoda</taxon>
        <taxon>Enoplea</taxon>
        <taxon>Dorylaimia</taxon>
        <taxon>Mermithida</taxon>
        <taxon>Mermithoidea</taxon>
        <taxon>Mermithidae</taxon>
        <taxon>Romanomermis</taxon>
    </lineage>
</organism>
<evidence type="ECO:0000313" key="2">
    <source>
        <dbReference type="WBParaSite" id="nRc.2.0.1.t22506-RA"/>
    </source>
</evidence>
<keyword evidence="1" id="KW-1185">Reference proteome</keyword>
<dbReference type="WBParaSite" id="nRc.2.0.1.t22506-RA">
    <property type="protein sequence ID" value="nRc.2.0.1.t22506-RA"/>
    <property type="gene ID" value="nRc.2.0.1.g22506"/>
</dbReference>
<evidence type="ECO:0000313" key="1">
    <source>
        <dbReference type="Proteomes" id="UP000887565"/>
    </source>
</evidence>